<organismHost>
    <name type="scientific">Phacochoerus aethiopicus</name>
    <name type="common">Warthog</name>
    <dbReference type="NCBI Taxonomy" id="85517"/>
</organismHost>
<reference evidence="1" key="1">
    <citation type="submission" date="2019-11" db="EMBL/GenBank/DDBJ databases">
        <authorList>
            <person name="Ndlovu S.S."/>
            <person name="Carulei O."/>
        </authorList>
    </citation>
    <scope>NUCLEOTIDE SEQUENCE [LARGE SCALE GENOMIC DNA]</scope>
    <source>
        <strain evidence="1">RSA_W1_1999</strain>
    </source>
</reference>
<name>A0A6G7KU15_ASF</name>
<organism evidence="1">
    <name type="scientific">African swine fever virus</name>
    <name type="common">ASFV</name>
    <dbReference type="NCBI Taxonomy" id="10497"/>
    <lineage>
        <taxon>Viruses</taxon>
        <taxon>Varidnaviria</taxon>
        <taxon>Bamfordvirae</taxon>
        <taxon>Nucleocytoviricota</taxon>
        <taxon>Pokkesviricetes</taxon>
        <taxon>Asfuvirales</taxon>
        <taxon>Asfarviridae</taxon>
        <taxon>Asfivirus</taxon>
        <taxon>Asfivirus haemorrhagiae</taxon>
    </lineage>
</organism>
<proteinExistence type="predicted"/>
<organismHost>
    <name type="scientific">Sus scrofa</name>
    <name type="common">Pig</name>
    <dbReference type="NCBI Taxonomy" id="9823"/>
</organismHost>
<organismHost>
    <name type="scientific">Ornithodoros moubata</name>
    <name type="common">Soft tick</name>
    <name type="synonym">Argasid tick</name>
    <dbReference type="NCBI Taxonomy" id="6938"/>
</organismHost>
<organismHost>
    <name type="scientific">Phacochoerus africanus</name>
    <name type="common">Warthog</name>
    <dbReference type="NCBI Taxonomy" id="41426"/>
</organismHost>
<sequence>MPMVYINRSKKFCIYCGCIFTKQIFTYSRNYHGLYIQIRSFLLCYLCPFPFYETGMSLYICRTLYTIRRLYITRQICCQTTFYIYPCFKSCQNHTSFYRYSGSAKNSTKSSNIHFTRYWYPPKPCIFMQTYLQTFYIRCCLPCATYLYLHRTIQKFSQSWKKKIQFTILFLLWYLQILRKSVYNKWIYICVQQILCFVRNVQKLFLFYRWYEMF</sequence>
<organismHost>
    <name type="scientific">Potamochoerus larvatus</name>
    <name type="common">Bushpig</name>
    <dbReference type="NCBI Taxonomy" id="273792"/>
</organismHost>
<evidence type="ECO:0000313" key="1">
    <source>
        <dbReference type="EMBL" id="QII88825.1"/>
    </source>
</evidence>
<accession>A0A6G7KU15</accession>
<gene>
    <name evidence="1" type="primary">I226R</name>
</gene>
<organismHost>
    <name type="scientific">Ornithodoros</name>
    <name type="common">relapsing fever ticks</name>
    <dbReference type="NCBI Taxonomy" id="6937"/>
</organismHost>
<dbReference type="EMBL" id="MN641876">
    <property type="protein sequence ID" value="QII88825.1"/>
    <property type="molecule type" value="Genomic_DNA"/>
</dbReference>
<protein>
    <submittedName>
        <fullName evidence="1">PI226R</fullName>
    </submittedName>
</protein>